<dbReference type="AlphaFoldDB" id="A0AAD2CYR1"/>
<dbReference type="Proteomes" id="UP001295684">
    <property type="component" value="Unassembled WGS sequence"/>
</dbReference>
<accession>A0AAD2CYR1</accession>
<reference evidence="2" key="1">
    <citation type="submission" date="2023-07" db="EMBL/GenBank/DDBJ databases">
        <authorList>
            <consortium name="AG Swart"/>
            <person name="Singh M."/>
            <person name="Singh A."/>
            <person name="Seah K."/>
            <person name="Emmerich C."/>
        </authorList>
    </citation>
    <scope>NUCLEOTIDE SEQUENCE</scope>
    <source>
        <strain evidence="2">DP1</strain>
    </source>
</reference>
<comment type="caution">
    <text evidence="2">The sequence shown here is derived from an EMBL/GenBank/DDBJ whole genome shotgun (WGS) entry which is preliminary data.</text>
</comment>
<gene>
    <name evidence="2" type="ORF">ECRASSUSDP1_LOCUS15367</name>
</gene>
<evidence type="ECO:0000313" key="3">
    <source>
        <dbReference type="Proteomes" id="UP001295684"/>
    </source>
</evidence>
<keyword evidence="3" id="KW-1185">Reference proteome</keyword>
<protein>
    <submittedName>
        <fullName evidence="2">Uncharacterized protein</fullName>
    </submittedName>
</protein>
<organism evidence="2 3">
    <name type="scientific">Euplotes crassus</name>
    <dbReference type="NCBI Taxonomy" id="5936"/>
    <lineage>
        <taxon>Eukaryota</taxon>
        <taxon>Sar</taxon>
        <taxon>Alveolata</taxon>
        <taxon>Ciliophora</taxon>
        <taxon>Intramacronucleata</taxon>
        <taxon>Spirotrichea</taxon>
        <taxon>Hypotrichia</taxon>
        <taxon>Euplotida</taxon>
        <taxon>Euplotidae</taxon>
        <taxon>Moneuplotes</taxon>
    </lineage>
</organism>
<feature type="compositionally biased region" description="Polar residues" evidence="1">
    <location>
        <begin position="279"/>
        <end position="288"/>
    </location>
</feature>
<dbReference type="EMBL" id="CAMPGE010015391">
    <property type="protein sequence ID" value="CAI2374018.1"/>
    <property type="molecule type" value="Genomic_DNA"/>
</dbReference>
<sequence>MESINQTIRENNRRFEQKKFSIPSFNQRKLAKLIRARNNKAALNTEIVLPKDNYQSFSCKKKNDSVLMKQSFDHSAINRLSLKKHSVDLSSFNKSLNRTVARSLKTDDIPGAVKKQVNVQNPKDIMTTNDIPGSRPSKFRHRIFNQKKPITNAKYKNTFDEFGSRKLENRYLYIEVSKKGDPLAGSKERRKNMLSIPKMSDSTYMPRKLGNLRLDRRYYNGIYKNKSNVGEVLREARNEINHSLMTNHSMNLSMHQSPRNSDKRSSSKAVIERDHLQTKPLQKVSSQEHIAENPHSISLNHDFSDQFVQNSNDKITKKFSLVNPRLSNPNLHKSVRYKEPVGYYQANFLSQL</sequence>
<evidence type="ECO:0000256" key="1">
    <source>
        <dbReference type="SAM" id="MobiDB-lite"/>
    </source>
</evidence>
<proteinExistence type="predicted"/>
<feature type="region of interest" description="Disordered" evidence="1">
    <location>
        <begin position="250"/>
        <end position="289"/>
    </location>
</feature>
<evidence type="ECO:0000313" key="2">
    <source>
        <dbReference type="EMBL" id="CAI2374018.1"/>
    </source>
</evidence>
<name>A0AAD2CYR1_EUPCR</name>
<feature type="compositionally biased region" description="Polar residues" evidence="1">
    <location>
        <begin position="250"/>
        <end position="259"/>
    </location>
</feature>
<feature type="compositionally biased region" description="Basic and acidic residues" evidence="1">
    <location>
        <begin position="260"/>
        <end position="277"/>
    </location>
</feature>